<keyword evidence="1" id="KW-0732">Signal</keyword>
<evidence type="ECO:0000313" key="2">
    <source>
        <dbReference type="EMBL" id="GHH59180.1"/>
    </source>
</evidence>
<dbReference type="Gene3D" id="2.130.10.10">
    <property type="entry name" value="YVTN repeat-like/Quinoprotein amine dehydrogenase"/>
    <property type="match status" value="2"/>
</dbReference>
<gene>
    <name evidence="2" type="ORF">GCM10017774_81650</name>
</gene>
<evidence type="ECO:0008006" key="4">
    <source>
        <dbReference type="Google" id="ProtNLM"/>
    </source>
</evidence>
<dbReference type="Proteomes" id="UP000605568">
    <property type="component" value="Unassembled WGS sequence"/>
</dbReference>
<evidence type="ECO:0000256" key="1">
    <source>
        <dbReference type="SAM" id="SignalP"/>
    </source>
</evidence>
<dbReference type="InterPro" id="IPR015943">
    <property type="entry name" value="WD40/YVTN_repeat-like_dom_sf"/>
</dbReference>
<name>A0ABQ3MS70_9PSEU</name>
<sequence length="333" mass="34375">MHNRSRWLTATAMTAALVAATALPALAEPPQRTVSLPLTSYSDIAVDPTLGHVFVSSRVDHAVAVTDLTGNVVTKLTNLPGAAGLALSPDGGTVFVALSQHGAVAALDTLTLTERARYPVGEVCPSDLAITGATLYFSYGCQDWGGGIGRVGLTGAEPRTGLAWGHYSPHQLATSPARPGLLLTGQPRLSPASVQVLREEGDALVVHASARDAGSNLRDVEFSKDGSLVHVAAGAPYQVQSFTTDAFAVRGSYNTGPYPLAVTTSQDSGALAAGTDSDTSVRVYPAGSLTQSRSYEVKGLFPAGLAWGPGGQWVYAVGGNFTSQPPALHVLRA</sequence>
<feature type="chain" id="PRO_5046180644" description="40-residue YVTN family beta-propeller repeat-containing protein" evidence="1">
    <location>
        <begin position="28"/>
        <end position="333"/>
    </location>
</feature>
<protein>
    <recommendedName>
        <fullName evidence="4">40-residue YVTN family beta-propeller repeat-containing protein</fullName>
    </recommendedName>
</protein>
<keyword evidence="3" id="KW-1185">Reference proteome</keyword>
<organism evidence="2 3">
    <name type="scientific">Lentzea cavernae</name>
    <dbReference type="NCBI Taxonomy" id="2020703"/>
    <lineage>
        <taxon>Bacteria</taxon>
        <taxon>Bacillati</taxon>
        <taxon>Actinomycetota</taxon>
        <taxon>Actinomycetes</taxon>
        <taxon>Pseudonocardiales</taxon>
        <taxon>Pseudonocardiaceae</taxon>
        <taxon>Lentzea</taxon>
    </lineage>
</organism>
<dbReference type="InterPro" id="IPR011044">
    <property type="entry name" value="Quino_amine_DH_bsu"/>
</dbReference>
<accession>A0ABQ3MS70</accession>
<dbReference type="EMBL" id="BNAR01000021">
    <property type="protein sequence ID" value="GHH59180.1"/>
    <property type="molecule type" value="Genomic_DNA"/>
</dbReference>
<evidence type="ECO:0000313" key="3">
    <source>
        <dbReference type="Proteomes" id="UP000605568"/>
    </source>
</evidence>
<dbReference type="SUPFAM" id="SSF50969">
    <property type="entry name" value="YVTN repeat-like/Quinoprotein amine dehydrogenase"/>
    <property type="match status" value="1"/>
</dbReference>
<feature type="signal peptide" evidence="1">
    <location>
        <begin position="1"/>
        <end position="27"/>
    </location>
</feature>
<comment type="caution">
    <text evidence="2">The sequence shown here is derived from an EMBL/GenBank/DDBJ whole genome shotgun (WGS) entry which is preliminary data.</text>
</comment>
<dbReference type="RefSeq" id="WP_191304782.1">
    <property type="nucleotide sequence ID" value="NZ_BNAR01000021.1"/>
</dbReference>
<dbReference type="InterPro" id="IPR051200">
    <property type="entry name" value="Host-pathogen_enzymatic-act"/>
</dbReference>
<proteinExistence type="predicted"/>
<reference evidence="3" key="1">
    <citation type="journal article" date="2019" name="Int. J. Syst. Evol. Microbiol.">
        <title>The Global Catalogue of Microorganisms (GCM) 10K type strain sequencing project: providing services to taxonomists for standard genome sequencing and annotation.</title>
        <authorList>
            <consortium name="The Broad Institute Genomics Platform"/>
            <consortium name="The Broad Institute Genome Sequencing Center for Infectious Disease"/>
            <person name="Wu L."/>
            <person name="Ma J."/>
        </authorList>
    </citation>
    <scope>NUCLEOTIDE SEQUENCE [LARGE SCALE GENOMIC DNA]</scope>
    <source>
        <strain evidence="3">CGMCC 4.7367</strain>
    </source>
</reference>
<dbReference type="PANTHER" id="PTHR47197:SF3">
    <property type="entry name" value="DIHYDRO-HEME D1 DEHYDROGENASE"/>
    <property type="match status" value="1"/>
</dbReference>
<dbReference type="InterPro" id="IPR006311">
    <property type="entry name" value="TAT_signal"/>
</dbReference>
<dbReference type="PANTHER" id="PTHR47197">
    <property type="entry name" value="PROTEIN NIRF"/>
    <property type="match status" value="1"/>
</dbReference>
<dbReference type="PROSITE" id="PS51318">
    <property type="entry name" value="TAT"/>
    <property type="match status" value="1"/>
</dbReference>